<sequence length="129" mass="14115">MTVLVSISAMLFTVFIFIVVLFQLALALGMPWGSYAMGGKFPGKYPPGMRMGAIVQAIVLLAIASIVLIRSGFFFPAWDSFADKAIWFVVAFSTISTVLNLITRSKWERRIWAPVSVLLLVTSLIVAVG</sequence>
<dbReference type="AlphaFoldDB" id="A0A839TVP6"/>
<feature type="transmembrane region" description="Helical" evidence="1">
    <location>
        <begin position="51"/>
        <end position="73"/>
    </location>
</feature>
<feature type="transmembrane region" description="Helical" evidence="1">
    <location>
        <begin position="111"/>
        <end position="128"/>
    </location>
</feature>
<comment type="caution">
    <text evidence="2">The sequence shown here is derived from an EMBL/GenBank/DDBJ whole genome shotgun (WGS) entry which is preliminary data.</text>
</comment>
<dbReference type="Proteomes" id="UP000517523">
    <property type="component" value="Unassembled WGS sequence"/>
</dbReference>
<evidence type="ECO:0000256" key="1">
    <source>
        <dbReference type="SAM" id="Phobius"/>
    </source>
</evidence>
<feature type="transmembrane region" description="Helical" evidence="1">
    <location>
        <begin position="85"/>
        <end position="102"/>
    </location>
</feature>
<evidence type="ECO:0000313" key="2">
    <source>
        <dbReference type="EMBL" id="MBB3129488.1"/>
    </source>
</evidence>
<name>A0A839TVP6_9BACL</name>
<reference evidence="2 3" key="1">
    <citation type="submission" date="2020-08" db="EMBL/GenBank/DDBJ databases">
        <title>Genomic Encyclopedia of Type Strains, Phase III (KMG-III): the genomes of soil and plant-associated and newly described type strains.</title>
        <authorList>
            <person name="Whitman W."/>
        </authorList>
    </citation>
    <scope>NUCLEOTIDE SEQUENCE [LARGE SCALE GENOMIC DNA]</scope>
    <source>
        <strain evidence="2 3">CECT 5831</strain>
    </source>
</reference>
<proteinExistence type="predicted"/>
<keyword evidence="1" id="KW-0812">Transmembrane</keyword>
<feature type="transmembrane region" description="Helical" evidence="1">
    <location>
        <begin position="6"/>
        <end position="30"/>
    </location>
</feature>
<evidence type="ECO:0000313" key="3">
    <source>
        <dbReference type="Proteomes" id="UP000517523"/>
    </source>
</evidence>
<accession>A0A839TVP6</accession>
<organism evidence="2 3">
    <name type="scientific">Paenibacillus rhizosphaerae</name>
    <dbReference type="NCBI Taxonomy" id="297318"/>
    <lineage>
        <taxon>Bacteria</taxon>
        <taxon>Bacillati</taxon>
        <taxon>Bacillota</taxon>
        <taxon>Bacilli</taxon>
        <taxon>Bacillales</taxon>
        <taxon>Paenibacillaceae</taxon>
        <taxon>Paenibacillus</taxon>
    </lineage>
</organism>
<dbReference type="EMBL" id="JACHXJ010000003">
    <property type="protein sequence ID" value="MBB3129488.1"/>
    <property type="molecule type" value="Genomic_DNA"/>
</dbReference>
<gene>
    <name evidence="2" type="ORF">FHS19_004163</name>
</gene>
<protein>
    <submittedName>
        <fullName evidence="2">Uncharacterized protein</fullName>
    </submittedName>
</protein>
<dbReference type="RefSeq" id="WP_221224010.1">
    <property type="nucleotide sequence ID" value="NZ_JACHXJ010000003.1"/>
</dbReference>
<keyword evidence="1" id="KW-1133">Transmembrane helix</keyword>
<keyword evidence="1" id="KW-0472">Membrane</keyword>